<evidence type="ECO:0000313" key="3">
    <source>
        <dbReference type="Proteomes" id="UP000002706"/>
    </source>
</evidence>
<evidence type="ECO:0000259" key="1">
    <source>
        <dbReference type="Pfam" id="PF12804"/>
    </source>
</evidence>
<gene>
    <name evidence="2" type="ordered locus">CHY_0694</name>
</gene>
<dbReference type="RefSeq" id="WP_011343624.1">
    <property type="nucleotide sequence ID" value="NC_007503.1"/>
</dbReference>
<dbReference type="InterPro" id="IPR025877">
    <property type="entry name" value="MobA-like_NTP_Trfase"/>
</dbReference>
<dbReference type="InParanoid" id="Q3AE86"/>
<dbReference type="OrthoDB" id="9815497at2"/>
<dbReference type="PANTHER" id="PTHR43777">
    <property type="entry name" value="MOLYBDENUM COFACTOR CYTIDYLYLTRANSFERASE"/>
    <property type="match status" value="1"/>
</dbReference>
<dbReference type="PANTHER" id="PTHR43777:SF1">
    <property type="entry name" value="MOLYBDENUM COFACTOR CYTIDYLYLTRANSFERASE"/>
    <property type="match status" value="1"/>
</dbReference>
<dbReference type="eggNOG" id="COG2068">
    <property type="taxonomic scope" value="Bacteria"/>
</dbReference>
<proteinExistence type="predicted"/>
<reference evidence="2 3" key="1">
    <citation type="journal article" date="2005" name="PLoS Genet.">
        <title>Life in hot carbon monoxide: the complete genome sequence of Carboxydothermus hydrogenoformans Z-2901.</title>
        <authorList>
            <person name="Wu M."/>
            <person name="Ren Q."/>
            <person name="Durkin A.S."/>
            <person name="Daugherty S.C."/>
            <person name="Brinkac L.M."/>
            <person name="Dodson R.J."/>
            <person name="Madupu R."/>
            <person name="Sullivan S.A."/>
            <person name="Kolonay J.F."/>
            <person name="Haft D.H."/>
            <person name="Nelson W.C."/>
            <person name="Tallon L.J."/>
            <person name="Jones K.M."/>
            <person name="Ulrich L.E."/>
            <person name="Gonzalez J.M."/>
            <person name="Zhulin I.B."/>
            <person name="Robb F.T."/>
            <person name="Eisen J.A."/>
        </authorList>
    </citation>
    <scope>NUCLEOTIDE SEQUENCE [LARGE SCALE GENOMIC DNA]</scope>
    <source>
        <strain evidence="3">ATCC BAA-161 / DSM 6008 / Z-2901</strain>
    </source>
</reference>
<dbReference type="InterPro" id="IPR017695">
    <property type="entry name" value="Se-dep_Mo_hydrolase_YqeB"/>
</dbReference>
<dbReference type="HOGENOM" id="CLU_629610_0_0_9"/>
<dbReference type="Proteomes" id="UP000002706">
    <property type="component" value="Chromosome"/>
</dbReference>
<organism evidence="2 3">
    <name type="scientific">Carboxydothermus hydrogenoformans (strain ATCC BAA-161 / DSM 6008 / Z-2901)</name>
    <dbReference type="NCBI Taxonomy" id="246194"/>
    <lineage>
        <taxon>Bacteria</taxon>
        <taxon>Bacillati</taxon>
        <taxon>Bacillota</taxon>
        <taxon>Clostridia</taxon>
        <taxon>Thermoanaerobacterales</taxon>
        <taxon>Thermoanaerobacteraceae</taxon>
        <taxon>Carboxydothermus</taxon>
    </lineage>
</organism>
<dbReference type="NCBIfam" id="TIGR03309">
    <property type="entry name" value="matur_yqeB"/>
    <property type="match status" value="1"/>
</dbReference>
<dbReference type="CDD" id="cd04182">
    <property type="entry name" value="GT_2_like_f"/>
    <property type="match status" value="1"/>
</dbReference>
<dbReference type="EMBL" id="CP000141">
    <property type="protein sequence ID" value="ABB14246.1"/>
    <property type="molecule type" value="Genomic_DNA"/>
</dbReference>
<dbReference type="STRING" id="246194.CHY_0694"/>
<protein>
    <recommendedName>
        <fullName evidence="1">MobA-like NTP transferase domain-containing protein</fullName>
    </recommendedName>
</protein>
<dbReference type="SUPFAM" id="SSF53448">
    <property type="entry name" value="Nucleotide-diphospho-sugar transferases"/>
    <property type="match status" value="1"/>
</dbReference>
<feature type="domain" description="MobA-like NTP transferase" evidence="1">
    <location>
        <begin position="3"/>
        <end position="146"/>
    </location>
</feature>
<dbReference type="Pfam" id="PF12804">
    <property type="entry name" value="NTP_transf_3"/>
    <property type="match status" value="1"/>
</dbReference>
<accession>Q3AE86</accession>
<dbReference type="GO" id="GO:0016779">
    <property type="term" value="F:nucleotidyltransferase activity"/>
    <property type="evidence" value="ECO:0007669"/>
    <property type="project" value="UniProtKB-ARBA"/>
</dbReference>
<sequence>MGVLILAGGSSRRMGKDKLSLPLFGKTILEQTVAIYRRVFAEVEVITKDRIGESFALEGMGGTLRGAARLLPDHWQGVVIALGDMPFVGINSLQALSRAIAMKPEEVWCLSYRGRRGHPVYLPRKYFSYLKRLTGDTGLRDLLPELSPKYIDTEDYGVLFDIDKSDDYLPFQRLVVVKGAGDIATGIIWRLHQAGFKVVATELSKPTAIRRMVAFAQAIYTGEHTVEGITARRSNLFEVPNLLVNDFIPVIPDEEGIVVKELKPWAVVDARLAKKNLGTKKEEAEIVIGVGPGFTAPEEVHAVIETKRGHYLGRAIYQGSALPNTGIPGEIGGHTVKRVVYSPGRGKVCWYFDFGQEVKAGEVIGTVGEKQIVAAVSGVIRGLIHPEVWVEEGMKIGDIDPRGIKEYAFTISEKALAIAGGVLEVLLKLGNTSLK</sequence>
<dbReference type="InterPro" id="IPR029044">
    <property type="entry name" value="Nucleotide-diphossugar_trans"/>
</dbReference>
<dbReference type="AlphaFoldDB" id="Q3AE86"/>
<dbReference type="KEGG" id="chy:CHY_0694"/>
<keyword evidence="3" id="KW-1185">Reference proteome</keyword>
<evidence type="ECO:0000313" key="2">
    <source>
        <dbReference type="EMBL" id="ABB14246.1"/>
    </source>
</evidence>
<dbReference type="Gene3D" id="3.90.550.10">
    <property type="entry name" value="Spore Coat Polysaccharide Biosynthesis Protein SpsA, Chain A"/>
    <property type="match status" value="1"/>
</dbReference>
<name>Q3AE86_CARHZ</name>